<evidence type="ECO:0000313" key="3">
    <source>
        <dbReference type="Proteomes" id="UP001359559"/>
    </source>
</evidence>
<sequence>MSSINLSLLLSPVAKDSTHPVSPLVEEIRLLAYWLDITLSYVWREANSIADGLAKLSHNLDIGPFNADINAIVEIKQGDTEHDGKMEKVDTTKSRNDGKMEKIDKTQRRQKQWEDGEGEQNRETT</sequence>
<evidence type="ECO:0000313" key="2">
    <source>
        <dbReference type="EMBL" id="KAK7304057.1"/>
    </source>
</evidence>
<evidence type="ECO:0000256" key="1">
    <source>
        <dbReference type="SAM" id="MobiDB-lite"/>
    </source>
</evidence>
<comment type="caution">
    <text evidence="2">The sequence shown here is derived from an EMBL/GenBank/DDBJ whole genome shotgun (WGS) entry which is preliminary data.</text>
</comment>
<dbReference type="Proteomes" id="UP001359559">
    <property type="component" value="Unassembled WGS sequence"/>
</dbReference>
<feature type="region of interest" description="Disordered" evidence="1">
    <location>
        <begin position="77"/>
        <end position="125"/>
    </location>
</feature>
<proteinExistence type="predicted"/>
<dbReference type="EMBL" id="JAYKXN010000003">
    <property type="protein sequence ID" value="KAK7304057.1"/>
    <property type="molecule type" value="Genomic_DNA"/>
</dbReference>
<organism evidence="2 3">
    <name type="scientific">Clitoria ternatea</name>
    <name type="common">Butterfly pea</name>
    <dbReference type="NCBI Taxonomy" id="43366"/>
    <lineage>
        <taxon>Eukaryota</taxon>
        <taxon>Viridiplantae</taxon>
        <taxon>Streptophyta</taxon>
        <taxon>Embryophyta</taxon>
        <taxon>Tracheophyta</taxon>
        <taxon>Spermatophyta</taxon>
        <taxon>Magnoliopsida</taxon>
        <taxon>eudicotyledons</taxon>
        <taxon>Gunneridae</taxon>
        <taxon>Pentapetalae</taxon>
        <taxon>rosids</taxon>
        <taxon>fabids</taxon>
        <taxon>Fabales</taxon>
        <taxon>Fabaceae</taxon>
        <taxon>Papilionoideae</taxon>
        <taxon>50 kb inversion clade</taxon>
        <taxon>NPAAA clade</taxon>
        <taxon>indigoferoid/millettioid clade</taxon>
        <taxon>Phaseoleae</taxon>
        <taxon>Clitoria</taxon>
    </lineage>
</organism>
<keyword evidence="3" id="KW-1185">Reference proteome</keyword>
<dbReference type="AlphaFoldDB" id="A0AAN9JU98"/>
<protein>
    <submittedName>
        <fullName evidence="2">Uncharacterized protein</fullName>
    </submittedName>
</protein>
<gene>
    <name evidence="2" type="ORF">RJT34_15065</name>
</gene>
<accession>A0AAN9JU98</accession>
<reference evidence="2 3" key="1">
    <citation type="submission" date="2024-01" db="EMBL/GenBank/DDBJ databases">
        <title>The genomes of 5 underutilized Papilionoideae crops provide insights into root nodulation and disease resistance.</title>
        <authorList>
            <person name="Yuan L."/>
        </authorList>
    </citation>
    <scope>NUCLEOTIDE SEQUENCE [LARGE SCALE GENOMIC DNA]</scope>
    <source>
        <strain evidence="2">LY-2023</strain>
        <tissue evidence="2">Leaf</tissue>
    </source>
</reference>
<name>A0AAN9JU98_CLITE</name>